<dbReference type="OrthoDB" id="9779457at2"/>
<dbReference type="SUPFAM" id="SSF54862">
    <property type="entry name" value="4Fe-4S ferredoxins"/>
    <property type="match status" value="1"/>
</dbReference>
<dbReference type="InterPro" id="IPR009010">
    <property type="entry name" value="Asp_de-COase-like_dom_sf"/>
</dbReference>
<dbReference type="SUPFAM" id="SSF53706">
    <property type="entry name" value="Formate dehydrogenase/DMSO reductase, domains 1-3"/>
    <property type="match status" value="1"/>
</dbReference>
<name>A0A0S7BYD5_9BACT</name>
<dbReference type="SUPFAM" id="SSF50692">
    <property type="entry name" value="ADC-like"/>
    <property type="match status" value="1"/>
</dbReference>
<dbReference type="Proteomes" id="UP000053091">
    <property type="component" value="Unassembled WGS sequence"/>
</dbReference>
<dbReference type="CDD" id="cd10551">
    <property type="entry name" value="PsrB"/>
    <property type="match status" value="1"/>
</dbReference>
<dbReference type="Pfam" id="PF13247">
    <property type="entry name" value="Fer4_11"/>
    <property type="match status" value="1"/>
</dbReference>
<dbReference type="PROSITE" id="PS51379">
    <property type="entry name" value="4FE4S_FER_2"/>
    <property type="match status" value="3"/>
</dbReference>
<evidence type="ECO:0000259" key="2">
    <source>
        <dbReference type="PROSITE" id="PS51379"/>
    </source>
</evidence>
<accession>A0A0S7BYD5</accession>
<dbReference type="InterPro" id="IPR017896">
    <property type="entry name" value="4Fe4S_Fe-S-bd"/>
</dbReference>
<dbReference type="EMBL" id="DF968182">
    <property type="protein sequence ID" value="GAP42798.1"/>
    <property type="molecule type" value="Genomic_DNA"/>
</dbReference>
<proteinExistence type="predicted"/>
<feature type="domain" description="4Fe-4S ferredoxin-type" evidence="2">
    <location>
        <begin position="799"/>
        <end position="830"/>
    </location>
</feature>
<dbReference type="RefSeq" id="WP_062039174.1">
    <property type="nucleotide sequence ID" value="NZ_DF968182.1"/>
</dbReference>
<feature type="region of interest" description="Disordered" evidence="1">
    <location>
        <begin position="1"/>
        <end position="25"/>
    </location>
</feature>
<dbReference type="Gene3D" id="2.40.40.20">
    <property type="match status" value="1"/>
</dbReference>
<evidence type="ECO:0000256" key="1">
    <source>
        <dbReference type="SAM" id="MobiDB-lite"/>
    </source>
</evidence>
<dbReference type="Gene3D" id="3.30.70.20">
    <property type="match status" value="2"/>
</dbReference>
<dbReference type="PATRIC" id="fig|1678841.3.peg.1060"/>
<evidence type="ECO:0000313" key="3">
    <source>
        <dbReference type="EMBL" id="GAP42798.1"/>
    </source>
</evidence>
<feature type="domain" description="4Fe-4S ferredoxin-type" evidence="2">
    <location>
        <begin position="744"/>
        <end position="774"/>
    </location>
</feature>
<dbReference type="PANTHER" id="PTHR42783">
    <property type="entry name" value="GLUTAMATE SYNTHASE [NADPH] SMALL CHAIN"/>
    <property type="match status" value="1"/>
</dbReference>
<dbReference type="NCBIfam" id="TIGR04519">
    <property type="entry name" value="MoCo_extend_TAT"/>
    <property type="match status" value="1"/>
</dbReference>
<dbReference type="Gene3D" id="3.40.50.740">
    <property type="match status" value="1"/>
</dbReference>
<dbReference type="CDD" id="cd02784">
    <property type="entry name" value="MopB_CT_PHLH"/>
    <property type="match status" value="1"/>
</dbReference>
<feature type="compositionally biased region" description="Basic and acidic residues" evidence="1">
    <location>
        <begin position="1"/>
        <end position="10"/>
    </location>
</feature>
<dbReference type="Gene3D" id="3.40.228.10">
    <property type="entry name" value="Dimethylsulfoxide Reductase, domain 2"/>
    <property type="match status" value="1"/>
</dbReference>
<dbReference type="AlphaFoldDB" id="A0A0S7BYD5"/>
<dbReference type="STRING" id="1678841.TBC1_11938"/>
<sequence length="983" mass="109116">MEKKYWKSLEELNNQPEDNKSADRIPQGKNLLDVIHDEIADKPSSRRNFLKFCGFGFASAAIISSCENPVKKAIPYLNKPEDVTPGMASHYASTYFDGSDYSSILVKVRDGRPIKIEGNALSPLTKGGSSARVQASVLSLYDGHARLKNPSKSGEDIDWQTLDNEVISKLKEISDAGEAIVLLTSSIISPSTIKLIEEFKTFYPGTRHVIYDPDSFSGMLMANMTTYGQAVIPDYRFEKAEVIVSFMADFLGTWLNPQEFASGYAAMRSLTNGEQKLSYHIQYETGVSISGSKADKRVRIRPSDVGGLLTGLYNSIATLAGAETLPGGTAHESFGELAPKLWENRGKSVVICGTNDPDEQILVNAINNLLGNEGNTLSYATPLLTRQGFDSEMETLVAEMKSGKVGGLILWDVNPAFDYYNPEAIKEGLKNLKVSVSFNTSLDETLENILYSAPAHHYLESWGDAEPKKRYFSLAQPAIRPIYNTRQAQESLLKWMNSDRDYYTYLKDFWQSNILKSGESAWRKALQDGVFQLDAAATEPGFTGSGVLPAAQKLSESVKTQGFEIHLYQTIAIGTGRYANNPWLMEMPDPVSKVCWDNFAAVSPGTAQEMGLIKGSMIKIGNLELPVLIQPGQADKTISVALGYGHNAFGKVADGVGVNVFPLSTISKNCRTYRISGVEPEKTAGEYKLASTQMHHSMEGRPIVRETTLAGYLEKPDSGNELHAEFEKKHVTLYKETEFKGHHWGMAIDLNKCIGCSACVIACQAENNVPVVGKEEVMKSRIMHWIRIDRYYNGDGQDPEIVFQPVMCQHCDNAPCENVCPVSATNHSSEGLNQMAYNRCVGTKYCINNCPYKVRRFNWFRYVTNDKFDYNMNSDLGRMVLNPDVTVRERGVVEKCSFCIQRIQEKKLLAKNENRPLADNEILPACAQACPSKAIVFGDLNNPESQISKMFSDPRNYHLLEELHTLPSVGYLTLVRNKPGTEA</sequence>
<evidence type="ECO:0000313" key="4">
    <source>
        <dbReference type="Proteomes" id="UP000053091"/>
    </source>
</evidence>
<dbReference type="InterPro" id="IPR030948">
    <property type="entry name" value="TAT_var_transloc_signal_dom"/>
</dbReference>
<gene>
    <name evidence="3" type="ORF">TBC1_11938</name>
</gene>
<organism evidence="3">
    <name type="scientific">Lentimicrobium saccharophilum</name>
    <dbReference type="NCBI Taxonomy" id="1678841"/>
    <lineage>
        <taxon>Bacteria</taxon>
        <taxon>Pseudomonadati</taxon>
        <taxon>Bacteroidota</taxon>
        <taxon>Bacteroidia</taxon>
        <taxon>Bacteroidales</taxon>
        <taxon>Lentimicrobiaceae</taxon>
        <taxon>Lentimicrobium</taxon>
    </lineage>
</organism>
<reference evidence="3" key="1">
    <citation type="journal article" date="2015" name="Genome Announc.">
        <title>Draft Genome Sequence of Bacteroidales Strain TBC1, a Novel Isolate from a Methanogenic Wastewater Treatment System.</title>
        <authorList>
            <person name="Tourlousse D.M."/>
            <person name="Matsuura N."/>
            <person name="Sun L."/>
            <person name="Toyonaga M."/>
            <person name="Kuroda K."/>
            <person name="Ohashi A."/>
            <person name="Cruz R."/>
            <person name="Yamaguchi T."/>
            <person name="Sekiguchi Y."/>
        </authorList>
    </citation>
    <scope>NUCLEOTIDE SEQUENCE [LARGE SCALE GENOMIC DNA]</scope>
    <source>
        <strain evidence="3">TBC1</strain>
    </source>
</reference>
<feature type="domain" description="4Fe-4S ferredoxin-type" evidence="2">
    <location>
        <begin position="831"/>
        <end position="860"/>
    </location>
</feature>
<dbReference type="PANTHER" id="PTHR42783:SF3">
    <property type="entry name" value="GLUTAMATE SYNTHASE [NADPH] SMALL CHAIN-RELATED"/>
    <property type="match status" value="1"/>
</dbReference>
<protein>
    <submittedName>
        <fullName evidence="3">Fe-S-cluster-containing dehydrogenase component</fullName>
    </submittedName>
</protein>
<dbReference type="Gene3D" id="3.30.2070.10">
    <property type="entry name" value="Formate dehydrogenase/DMSO reductase"/>
    <property type="match status" value="1"/>
</dbReference>
<keyword evidence="4" id="KW-1185">Reference proteome</keyword>